<comment type="caution">
    <text evidence="2">The sequence shown here is derived from an EMBL/GenBank/DDBJ whole genome shotgun (WGS) entry which is preliminary data.</text>
</comment>
<dbReference type="Proteomes" id="UP001606301">
    <property type="component" value="Unassembled WGS sequence"/>
</dbReference>
<reference evidence="2 3" key="1">
    <citation type="submission" date="2024-08" db="EMBL/GenBank/DDBJ databases">
        <authorList>
            <person name="Lu H."/>
        </authorList>
    </citation>
    <scope>NUCLEOTIDE SEQUENCE [LARGE SCALE GENOMIC DNA]</scope>
    <source>
        <strain evidence="2 3">LKC17W</strain>
    </source>
</reference>
<evidence type="ECO:0000313" key="3">
    <source>
        <dbReference type="Proteomes" id="UP001606301"/>
    </source>
</evidence>
<feature type="domain" description="DUF1972" evidence="1">
    <location>
        <begin position="7"/>
        <end position="179"/>
    </location>
</feature>
<dbReference type="Gene3D" id="3.40.50.2000">
    <property type="entry name" value="Glycogen Phosphorylase B"/>
    <property type="match status" value="2"/>
</dbReference>
<proteinExistence type="predicted"/>
<evidence type="ECO:0000259" key="1">
    <source>
        <dbReference type="Pfam" id="PF09314"/>
    </source>
</evidence>
<evidence type="ECO:0000313" key="2">
    <source>
        <dbReference type="EMBL" id="MFG6443430.1"/>
    </source>
</evidence>
<dbReference type="RefSeq" id="WP_394402038.1">
    <property type="nucleotide sequence ID" value="NZ_JBIGHW010000023.1"/>
</dbReference>
<dbReference type="EMBL" id="JBIGHW010000023">
    <property type="protein sequence ID" value="MFG6443430.1"/>
    <property type="molecule type" value="Genomic_DNA"/>
</dbReference>
<dbReference type="Pfam" id="PF09314">
    <property type="entry name" value="DUF1972"/>
    <property type="match status" value="1"/>
</dbReference>
<sequence length="370" mass="40692">MTTTPKTLRILGTRGIPAAHGGFETFAERLALYLAAKGWRVIVYCQEEGEGATFQDEWRGVERVRIPVKGDGAASTIVFDWKATAHAAAHRDLCLTLGYNTAVFCALLRLRGVTNVINMDGIEWARAKWGKVAKTWFWLNERLGCWLGNHLVADHPEIKKHLATRVSERKITMIPYGADELRDVSDAPVRALGLEPGKYLTLIARPEPENSILEVVSGFSAAPRGIKLVVLGNYQPGNAYHRAVKEAASAEVVFTGAIYDPAVVTALRFHSLAYVHGHQVGGTNPSLVEALGAGNPVLAHDNPYNRWVAGDGAVFFGSREEFDRAVAKVVDGSCDLLGMKAFSVGQHATRFRWEKILLEYELLLAKHLMH</sequence>
<name>A0ABW7FQ17_9BURK</name>
<gene>
    <name evidence="2" type="ORF">ACG0Z3_22310</name>
</gene>
<dbReference type="InterPro" id="IPR015393">
    <property type="entry name" value="DUF1972"/>
</dbReference>
<accession>A0ABW7FQ17</accession>
<protein>
    <submittedName>
        <fullName evidence="2">DUF1972 domain-containing protein</fullName>
    </submittedName>
</protein>
<dbReference type="SUPFAM" id="SSF53756">
    <property type="entry name" value="UDP-Glycosyltransferase/glycogen phosphorylase"/>
    <property type="match status" value="1"/>
</dbReference>
<organism evidence="2 3">
    <name type="scientific">Pelomonas margarita</name>
    <dbReference type="NCBI Taxonomy" id="3299031"/>
    <lineage>
        <taxon>Bacteria</taxon>
        <taxon>Pseudomonadati</taxon>
        <taxon>Pseudomonadota</taxon>
        <taxon>Betaproteobacteria</taxon>
        <taxon>Burkholderiales</taxon>
        <taxon>Sphaerotilaceae</taxon>
        <taxon>Roseateles</taxon>
    </lineage>
</organism>
<keyword evidence="3" id="KW-1185">Reference proteome</keyword>